<keyword evidence="2" id="KW-1185">Reference proteome</keyword>
<gene>
    <name evidence="1" type="ORF">QAD02_006425</name>
</gene>
<proteinExistence type="predicted"/>
<name>A0ACC2N0X8_9HYME</name>
<dbReference type="EMBL" id="CM056744">
    <property type="protein sequence ID" value="KAJ8664763.1"/>
    <property type="molecule type" value="Genomic_DNA"/>
</dbReference>
<protein>
    <submittedName>
        <fullName evidence="1">Uncharacterized protein</fullName>
    </submittedName>
</protein>
<dbReference type="Proteomes" id="UP001239111">
    <property type="component" value="Chromosome 4"/>
</dbReference>
<organism evidence="1 2">
    <name type="scientific">Eretmocerus hayati</name>
    <dbReference type="NCBI Taxonomy" id="131215"/>
    <lineage>
        <taxon>Eukaryota</taxon>
        <taxon>Metazoa</taxon>
        <taxon>Ecdysozoa</taxon>
        <taxon>Arthropoda</taxon>
        <taxon>Hexapoda</taxon>
        <taxon>Insecta</taxon>
        <taxon>Pterygota</taxon>
        <taxon>Neoptera</taxon>
        <taxon>Endopterygota</taxon>
        <taxon>Hymenoptera</taxon>
        <taxon>Apocrita</taxon>
        <taxon>Proctotrupomorpha</taxon>
        <taxon>Chalcidoidea</taxon>
        <taxon>Aphelinidae</taxon>
        <taxon>Aphelininae</taxon>
        <taxon>Eretmocerus</taxon>
    </lineage>
</organism>
<sequence length="384" mass="45000">MYSADTSPTNSPKFARRRVSSLGASSKDILSYMQVKTSGKRKDQDRSPESKVDNSAKKKYIVKTTSGREAAPEKDSYKDQTQTEEEQQKDMKDMDELRKLISSMHEDMKNMEGKMMGRMDTLIKELKTENERRAEEMDKRITNLEIKERERGDAQKEIEERLEHLEGFLPEEGGTNTTGGHQALQNTEWRELKRKLEENERRARRNNLIIIGKKMEQTRLKETVEQWIKDQLQVPCKIIRAWKIRNPKEEMIGMECESSEKWKEIMTNKSKLKGTDVFIEKDLTWQEREIRRKLVGFAKEQAGKGKKTLVRDTHAIIDGRIWRWNEREDKPFQTGKEWKRQDTGSGEKDEARKPPEAYRCGTRRQERTTQKSRKNGLGTANGQI</sequence>
<comment type="caution">
    <text evidence="1">The sequence shown here is derived from an EMBL/GenBank/DDBJ whole genome shotgun (WGS) entry which is preliminary data.</text>
</comment>
<accession>A0ACC2N0X8</accession>
<evidence type="ECO:0000313" key="2">
    <source>
        <dbReference type="Proteomes" id="UP001239111"/>
    </source>
</evidence>
<evidence type="ECO:0000313" key="1">
    <source>
        <dbReference type="EMBL" id="KAJ8664763.1"/>
    </source>
</evidence>
<reference evidence="1" key="1">
    <citation type="submission" date="2023-04" db="EMBL/GenBank/DDBJ databases">
        <title>A chromosome-level genome assembly of the parasitoid wasp Eretmocerus hayati.</title>
        <authorList>
            <person name="Zhong Y."/>
            <person name="Liu S."/>
            <person name="Liu Y."/>
        </authorList>
    </citation>
    <scope>NUCLEOTIDE SEQUENCE</scope>
    <source>
        <strain evidence="1">ZJU_SS_LIU_2023</strain>
    </source>
</reference>